<feature type="compositionally biased region" description="Low complexity" evidence="1">
    <location>
        <begin position="514"/>
        <end position="527"/>
    </location>
</feature>
<organism evidence="2 3">
    <name type="scientific">Rhodotorula toruloides</name>
    <name type="common">Yeast</name>
    <name type="synonym">Rhodosporidium toruloides</name>
    <dbReference type="NCBI Taxonomy" id="5286"/>
    <lineage>
        <taxon>Eukaryota</taxon>
        <taxon>Fungi</taxon>
        <taxon>Dikarya</taxon>
        <taxon>Basidiomycota</taxon>
        <taxon>Pucciniomycotina</taxon>
        <taxon>Microbotryomycetes</taxon>
        <taxon>Sporidiobolales</taxon>
        <taxon>Sporidiobolaceae</taxon>
        <taxon>Rhodotorula</taxon>
    </lineage>
</organism>
<gene>
    <name evidence="2" type="ORF">Rt10032_c01g0324</name>
</gene>
<evidence type="ECO:0000313" key="2">
    <source>
        <dbReference type="EMBL" id="GEM06307.1"/>
    </source>
</evidence>
<accession>A0A511K7N0</accession>
<feature type="compositionally biased region" description="Basic and acidic residues" evidence="1">
    <location>
        <begin position="278"/>
        <end position="290"/>
    </location>
</feature>
<feature type="region of interest" description="Disordered" evidence="1">
    <location>
        <begin position="124"/>
        <end position="208"/>
    </location>
</feature>
<evidence type="ECO:0000256" key="1">
    <source>
        <dbReference type="SAM" id="MobiDB-lite"/>
    </source>
</evidence>
<feature type="region of interest" description="Disordered" evidence="1">
    <location>
        <begin position="1"/>
        <end position="76"/>
    </location>
</feature>
<feature type="compositionally biased region" description="Low complexity" evidence="1">
    <location>
        <begin position="567"/>
        <end position="590"/>
    </location>
</feature>
<feature type="compositionally biased region" description="Basic and acidic residues" evidence="1">
    <location>
        <begin position="306"/>
        <end position="323"/>
    </location>
</feature>
<dbReference type="AlphaFoldDB" id="A0A511K7N0"/>
<sequence length="767" mass="79990">MDDSPWGAPEDSFTSSLPRPPSPPFDPSATLSLPLPSAPTWADDDAPGWGASADDSPIAVLPTQSAQLPSVDTRDVPMKVEERISEGTGFAGTNGGWCIDSPEIPRLSTLSTFRGAAVNDSTADLPPFPPLSSPAAVFTSPSLLTGEGGEDENKDEGGGWGGALQDLPPITSLRIASPPSPKAEERDSGWGVESEDADPSEIPPPLPTVDEVFASARRRRESVELAKQAEAGEDAWGSSQGWEERMRIEAELREKERLAELAAAGIEPEAQKPSENADVAKQDGDGHPERPAANGGITSIFRSFRKGAEDAAAKSTEVVKDTSDSAARGIAAIGRTTSARTSQDERRGDSPARTSEERTAGKSWWGRSGAKKEEEAKKPEPKEEDDPNTIGVEEVEQGESGRVDSPEPQQGAIGRFLSRLKRPASAPTEGTSDARQTPSPRNSSEQQAPAFRPDDFDALANGEIGRVTLQVQRKQEEEEATPRGGLFGLHSKSAAAVPSTPPEDDFGGLIGALANAPARPAARNSASKTFDPFDPLSDSFGALPARSALLRPGQSAANPLAPPPQPSAISQPAVQPPSHNRRTSSIASFPASPPLAPAPYANEPEDSFDDFFNSVVASTLKPASPPAVKVVAPTPRQDKPASTLLSSAASHPVRASSIKSPPPRMSISPPIRTSTASPASVNGASRATTPIMPLAPPPPPSQPLASTRGHVLSPPPAATQRVGTPLQAAPLAPSPASSAGPKSPPPAPPQRSKSGPLSLDDLSFFES</sequence>
<feature type="compositionally biased region" description="Pro residues" evidence="1">
    <location>
        <begin position="693"/>
        <end position="702"/>
    </location>
</feature>
<dbReference type="OrthoDB" id="2529791at2759"/>
<feature type="compositionally biased region" description="Basic and acidic residues" evidence="1">
    <location>
        <begin position="370"/>
        <end position="381"/>
    </location>
</feature>
<dbReference type="Proteomes" id="UP000321518">
    <property type="component" value="Unassembled WGS sequence"/>
</dbReference>
<proteinExistence type="predicted"/>
<feature type="compositionally biased region" description="Polar residues" evidence="1">
    <location>
        <begin position="428"/>
        <end position="447"/>
    </location>
</feature>
<feature type="compositionally biased region" description="Low complexity" evidence="1">
    <location>
        <begin position="626"/>
        <end position="635"/>
    </location>
</feature>
<feature type="region of interest" description="Disordered" evidence="1">
    <location>
        <begin position="622"/>
        <end position="767"/>
    </location>
</feature>
<feature type="compositionally biased region" description="Low complexity" evidence="1">
    <location>
        <begin position="725"/>
        <end position="741"/>
    </location>
</feature>
<feature type="compositionally biased region" description="Polar residues" evidence="1">
    <location>
        <begin position="672"/>
        <end position="688"/>
    </location>
</feature>
<name>A0A511K7N0_RHOTO</name>
<dbReference type="EMBL" id="BJWK01000001">
    <property type="protein sequence ID" value="GEM06307.1"/>
    <property type="molecule type" value="Genomic_DNA"/>
</dbReference>
<comment type="caution">
    <text evidence="2">The sequence shown here is derived from an EMBL/GenBank/DDBJ whole genome shotgun (WGS) entry which is preliminary data.</text>
</comment>
<feature type="region of interest" description="Disordered" evidence="1">
    <location>
        <begin position="259"/>
        <end position="608"/>
    </location>
</feature>
<feature type="compositionally biased region" description="Basic and acidic residues" evidence="1">
    <location>
        <begin position="342"/>
        <end position="360"/>
    </location>
</feature>
<evidence type="ECO:0000313" key="3">
    <source>
        <dbReference type="Proteomes" id="UP000321518"/>
    </source>
</evidence>
<reference evidence="2 3" key="1">
    <citation type="submission" date="2019-07" db="EMBL/GenBank/DDBJ databases">
        <title>Rhodotorula toruloides NBRC10032 genome sequencing.</title>
        <authorList>
            <person name="Shida Y."/>
            <person name="Takaku H."/>
            <person name="Ogasawara W."/>
            <person name="Mori K."/>
        </authorList>
    </citation>
    <scope>NUCLEOTIDE SEQUENCE [LARGE SCALE GENOMIC DNA]</scope>
    <source>
        <strain evidence="2 3">NBRC10032</strain>
    </source>
</reference>
<protein>
    <submittedName>
        <fullName evidence="2">Proteophosphoglycan ppg4</fullName>
    </submittedName>
</protein>
<feature type="compositionally biased region" description="Acidic residues" evidence="1">
    <location>
        <begin position="382"/>
        <end position="397"/>
    </location>
</feature>